<dbReference type="Proteomes" id="UP000298218">
    <property type="component" value="Unassembled WGS sequence"/>
</dbReference>
<dbReference type="Pfam" id="PF07730">
    <property type="entry name" value="HisKA_3"/>
    <property type="match status" value="1"/>
</dbReference>
<dbReference type="GO" id="GO:0046983">
    <property type="term" value="F:protein dimerization activity"/>
    <property type="evidence" value="ECO:0007669"/>
    <property type="project" value="InterPro"/>
</dbReference>
<sequence length="601" mass="64217">MVDQPVDTRPEIPAQPAGTRIEDLLREFVDRADELLLTQERIRGLVDAVVSIAEDLSLEAVLKRVVESACRLLRAQYGALGVIGDDQRLTHFVTVGFDDETTSKIGPLPVGKGVLGLLIQEPHPIRLHDLGQHPSAAGFPPHHPPMVSFLGVPVRVRDIVFGNLYLTEKEGGGDFTPEDQELAVALAAAAGVAIENARLFEEARRRGAWLEACADMAKDLLRSFDDEGESGLDTVARRAMVESDAALALVCLPTDETDKVFCAAGAGPLASALVGRSVLMSVPALARVRDTGESTVFPDLSQVIDRAVAAETCGWPELGHTLLVALGPPGVGQGVLLLARATGAAPFSATDVEMSAVFGSYVALGLELANVHRMREQQAVFGDRDRIARDLHDLVIQRLFAAGLSMQSLRRFTDDPVALERIAAVTVELDSTIHELRDTIYSLRGVSQNSATMSSKILGVISEGTQSLSFAPNIQLSGPIDADLGESLTENLLAVITEGLSNVTRHAAATSLKISVNAEHGRIRLLIVDNGQGFTESRRSSGLENLRQRARLCGGRFEVKSVPGEGARLSWSAPVPTLTNPVRPGPSPRGLQRGFGTENPA</sequence>
<protein>
    <submittedName>
        <fullName evidence="4">GAF domain-containing protein</fullName>
    </submittedName>
</protein>
<dbReference type="EMBL" id="SOHQ01000027">
    <property type="protein sequence ID" value="TFD78818.1"/>
    <property type="molecule type" value="Genomic_DNA"/>
</dbReference>
<dbReference type="RefSeq" id="WP_134174534.1">
    <property type="nucleotide sequence ID" value="NZ_SODI01000001.1"/>
</dbReference>
<dbReference type="InterPro" id="IPR003018">
    <property type="entry name" value="GAF"/>
</dbReference>
<dbReference type="InterPro" id="IPR003594">
    <property type="entry name" value="HATPase_dom"/>
</dbReference>
<dbReference type="SUPFAM" id="SSF55781">
    <property type="entry name" value="GAF domain-like"/>
    <property type="match status" value="2"/>
</dbReference>
<comment type="caution">
    <text evidence="4">The sequence shown here is derived from an EMBL/GenBank/DDBJ whole genome shotgun (WGS) entry which is preliminary data.</text>
</comment>
<dbReference type="InterPro" id="IPR036890">
    <property type="entry name" value="HATPase_C_sf"/>
</dbReference>
<evidence type="ECO:0000256" key="2">
    <source>
        <dbReference type="ARBA" id="ARBA00022777"/>
    </source>
</evidence>
<gene>
    <name evidence="4" type="ORF">E3T53_08460</name>
</gene>
<keyword evidence="1" id="KW-0808">Transferase</keyword>
<evidence type="ECO:0000256" key="1">
    <source>
        <dbReference type="ARBA" id="ARBA00022679"/>
    </source>
</evidence>
<dbReference type="SUPFAM" id="SSF55874">
    <property type="entry name" value="ATPase domain of HSP90 chaperone/DNA topoisomerase II/histidine kinase"/>
    <property type="match status" value="1"/>
</dbReference>
<dbReference type="SMART" id="SM00065">
    <property type="entry name" value="GAF"/>
    <property type="match status" value="1"/>
</dbReference>
<dbReference type="Gene3D" id="1.20.5.1930">
    <property type="match status" value="1"/>
</dbReference>
<organism evidence="4 5">
    <name type="scientific">Cryobacterium psychrophilum</name>
    <dbReference type="NCBI Taxonomy" id="41988"/>
    <lineage>
        <taxon>Bacteria</taxon>
        <taxon>Bacillati</taxon>
        <taxon>Actinomycetota</taxon>
        <taxon>Actinomycetes</taxon>
        <taxon>Micrococcales</taxon>
        <taxon>Microbacteriaceae</taxon>
        <taxon>Cryobacterium</taxon>
    </lineage>
</organism>
<reference evidence="4 5" key="1">
    <citation type="submission" date="2019-03" db="EMBL/GenBank/DDBJ databases">
        <title>Genomics of glacier-inhabiting Cryobacterium strains.</title>
        <authorList>
            <person name="Liu Q."/>
            <person name="Xin Y.-H."/>
        </authorList>
    </citation>
    <scope>NUCLEOTIDE SEQUENCE [LARGE SCALE GENOMIC DNA]</scope>
    <source>
        <strain evidence="4 5">CGMCC 1.4292</strain>
    </source>
</reference>
<dbReference type="AlphaFoldDB" id="A0A4Y8KNV8"/>
<name>A0A4Y8KNV8_9MICO</name>
<dbReference type="GO" id="GO:0016020">
    <property type="term" value="C:membrane"/>
    <property type="evidence" value="ECO:0007669"/>
    <property type="project" value="InterPro"/>
</dbReference>
<dbReference type="InterPro" id="IPR050482">
    <property type="entry name" value="Sensor_HK_TwoCompSys"/>
</dbReference>
<dbReference type="Pfam" id="PF13185">
    <property type="entry name" value="GAF_2"/>
    <property type="match status" value="1"/>
</dbReference>
<dbReference type="OrthoDB" id="5241249at2"/>
<keyword evidence="3" id="KW-0902">Two-component regulatory system</keyword>
<proteinExistence type="predicted"/>
<accession>A0A4Y8KNV8</accession>
<keyword evidence="2" id="KW-0418">Kinase</keyword>
<evidence type="ECO:0000313" key="5">
    <source>
        <dbReference type="Proteomes" id="UP000298218"/>
    </source>
</evidence>
<dbReference type="Gene3D" id="3.30.450.40">
    <property type="match status" value="2"/>
</dbReference>
<evidence type="ECO:0000313" key="4">
    <source>
        <dbReference type="EMBL" id="TFD78818.1"/>
    </source>
</evidence>
<dbReference type="GO" id="GO:0000155">
    <property type="term" value="F:phosphorelay sensor kinase activity"/>
    <property type="evidence" value="ECO:0007669"/>
    <property type="project" value="InterPro"/>
</dbReference>
<dbReference type="CDD" id="cd16917">
    <property type="entry name" value="HATPase_UhpB-NarQ-NarX-like"/>
    <property type="match status" value="1"/>
</dbReference>
<dbReference type="Gene3D" id="3.30.565.10">
    <property type="entry name" value="Histidine kinase-like ATPase, C-terminal domain"/>
    <property type="match status" value="1"/>
</dbReference>
<evidence type="ECO:0000256" key="3">
    <source>
        <dbReference type="ARBA" id="ARBA00023012"/>
    </source>
</evidence>
<dbReference type="Pfam" id="PF02518">
    <property type="entry name" value="HATPase_c"/>
    <property type="match status" value="1"/>
</dbReference>
<keyword evidence="5" id="KW-1185">Reference proteome</keyword>
<dbReference type="PANTHER" id="PTHR24421:SF56">
    <property type="entry name" value="OXYGEN SENSOR HISTIDINE KINASE RESPONSE REGULATOR DOST"/>
    <property type="match status" value="1"/>
</dbReference>
<dbReference type="InterPro" id="IPR029016">
    <property type="entry name" value="GAF-like_dom_sf"/>
</dbReference>
<dbReference type="InterPro" id="IPR011712">
    <property type="entry name" value="Sig_transdc_His_kin_sub3_dim/P"/>
</dbReference>
<dbReference type="PANTHER" id="PTHR24421">
    <property type="entry name" value="NITRATE/NITRITE SENSOR PROTEIN NARX-RELATED"/>
    <property type="match status" value="1"/>
</dbReference>